<feature type="transmembrane region" description="Helical" evidence="1">
    <location>
        <begin position="407"/>
        <end position="429"/>
    </location>
</feature>
<feature type="transmembrane region" description="Helical" evidence="1">
    <location>
        <begin position="12"/>
        <end position="33"/>
    </location>
</feature>
<feature type="transmembrane region" description="Helical" evidence="1">
    <location>
        <begin position="265"/>
        <end position="288"/>
    </location>
</feature>
<name>A6TPY1_ALKMQ</name>
<evidence type="ECO:0000313" key="3">
    <source>
        <dbReference type="Proteomes" id="UP000001572"/>
    </source>
</evidence>
<gene>
    <name evidence="2" type="ordered locus">Amet_2089</name>
</gene>
<dbReference type="GO" id="GO:0008643">
    <property type="term" value="P:carbohydrate transport"/>
    <property type="evidence" value="ECO:0007669"/>
    <property type="project" value="InterPro"/>
</dbReference>
<dbReference type="STRING" id="293826.Amet_2089"/>
<accession>A6TPY1</accession>
<keyword evidence="1" id="KW-1133">Transmembrane helix</keyword>
<keyword evidence="1" id="KW-0812">Transmembrane</keyword>
<dbReference type="Pfam" id="PF13347">
    <property type="entry name" value="MFS_2"/>
    <property type="match status" value="1"/>
</dbReference>
<dbReference type="HOGENOM" id="CLU_027408_0_3_9"/>
<protein>
    <submittedName>
        <fullName evidence="2">Sugar (Glycoside-Pentoside-Hexuronide) transporter</fullName>
    </submittedName>
</protein>
<dbReference type="GO" id="GO:0006814">
    <property type="term" value="P:sodium ion transport"/>
    <property type="evidence" value="ECO:0007669"/>
    <property type="project" value="InterPro"/>
</dbReference>
<dbReference type="AlphaFoldDB" id="A6TPY1"/>
<feature type="transmembrane region" description="Helical" evidence="1">
    <location>
        <begin position="108"/>
        <end position="132"/>
    </location>
</feature>
<dbReference type="PANTHER" id="PTHR11328:SF24">
    <property type="entry name" value="MAJOR FACILITATOR SUPERFAMILY (MFS) PROFILE DOMAIN-CONTAINING PROTEIN"/>
    <property type="match status" value="1"/>
</dbReference>
<keyword evidence="1" id="KW-0472">Membrane</keyword>
<feature type="transmembrane region" description="Helical" evidence="1">
    <location>
        <begin position="180"/>
        <end position="200"/>
    </location>
</feature>
<organism evidence="2 3">
    <name type="scientific">Alkaliphilus metalliredigens (strain QYMF)</name>
    <dbReference type="NCBI Taxonomy" id="293826"/>
    <lineage>
        <taxon>Bacteria</taxon>
        <taxon>Bacillati</taxon>
        <taxon>Bacillota</taxon>
        <taxon>Clostridia</taxon>
        <taxon>Peptostreptococcales</taxon>
        <taxon>Natronincolaceae</taxon>
        <taxon>Alkaliphilus</taxon>
    </lineage>
</organism>
<dbReference type="Gene3D" id="1.20.1250.20">
    <property type="entry name" value="MFS general substrate transporter like domains"/>
    <property type="match status" value="1"/>
</dbReference>
<dbReference type="SUPFAM" id="SSF103473">
    <property type="entry name" value="MFS general substrate transporter"/>
    <property type="match status" value="1"/>
</dbReference>
<dbReference type="EMBL" id="CP000724">
    <property type="protein sequence ID" value="ABR48249.1"/>
    <property type="molecule type" value="Genomic_DNA"/>
</dbReference>
<feature type="transmembrane region" description="Helical" evidence="1">
    <location>
        <begin position="364"/>
        <end position="395"/>
    </location>
</feature>
<dbReference type="eggNOG" id="COG2211">
    <property type="taxonomic scope" value="Bacteria"/>
</dbReference>
<dbReference type="NCBIfam" id="TIGR00792">
    <property type="entry name" value="gph"/>
    <property type="match status" value="1"/>
</dbReference>
<dbReference type="RefSeq" id="WP_012063229.1">
    <property type="nucleotide sequence ID" value="NC_009633.1"/>
</dbReference>
<feature type="transmembrane region" description="Helical" evidence="1">
    <location>
        <begin position="153"/>
        <end position="174"/>
    </location>
</feature>
<dbReference type="PANTHER" id="PTHR11328">
    <property type="entry name" value="MAJOR FACILITATOR SUPERFAMILY DOMAIN-CONTAINING PROTEIN"/>
    <property type="match status" value="1"/>
</dbReference>
<feature type="transmembrane region" description="Helical" evidence="1">
    <location>
        <begin position="300"/>
        <end position="318"/>
    </location>
</feature>
<feature type="transmembrane region" description="Helical" evidence="1">
    <location>
        <begin position="234"/>
        <end position="259"/>
    </location>
</feature>
<feature type="transmembrane region" description="Helical" evidence="1">
    <location>
        <begin position="80"/>
        <end position="102"/>
    </location>
</feature>
<evidence type="ECO:0000313" key="2">
    <source>
        <dbReference type="EMBL" id="ABR48249.1"/>
    </source>
</evidence>
<reference evidence="3" key="1">
    <citation type="journal article" date="2016" name="Genome Announc.">
        <title>Complete genome sequence of Alkaliphilus metalliredigens strain QYMF, an alkaliphilic and metal-reducing bacterium isolated from borax-contaminated leachate ponds.</title>
        <authorList>
            <person name="Hwang C."/>
            <person name="Copeland A."/>
            <person name="Lucas S."/>
            <person name="Lapidus A."/>
            <person name="Barry K."/>
            <person name="Detter J.C."/>
            <person name="Glavina Del Rio T."/>
            <person name="Hammon N."/>
            <person name="Israni S."/>
            <person name="Dalin E."/>
            <person name="Tice H."/>
            <person name="Pitluck S."/>
            <person name="Chertkov O."/>
            <person name="Brettin T."/>
            <person name="Bruce D."/>
            <person name="Han C."/>
            <person name="Schmutz J."/>
            <person name="Larimer F."/>
            <person name="Land M.L."/>
            <person name="Hauser L."/>
            <person name="Kyrpides N."/>
            <person name="Mikhailova N."/>
            <person name="Ye Q."/>
            <person name="Zhou J."/>
            <person name="Richardson P."/>
            <person name="Fields M.W."/>
        </authorList>
    </citation>
    <scope>NUCLEOTIDE SEQUENCE [LARGE SCALE GENOMIC DNA]</scope>
    <source>
        <strain evidence="3">QYMF</strain>
    </source>
</reference>
<feature type="transmembrane region" description="Helical" evidence="1">
    <location>
        <begin position="324"/>
        <end position="343"/>
    </location>
</feature>
<dbReference type="Proteomes" id="UP000001572">
    <property type="component" value="Chromosome"/>
</dbReference>
<evidence type="ECO:0000256" key="1">
    <source>
        <dbReference type="SAM" id="Phobius"/>
    </source>
</evidence>
<dbReference type="InterPro" id="IPR036259">
    <property type="entry name" value="MFS_trans_sf"/>
</dbReference>
<keyword evidence="3" id="KW-1185">Reference proteome</keyword>
<dbReference type="GO" id="GO:0005886">
    <property type="term" value="C:plasma membrane"/>
    <property type="evidence" value="ECO:0007669"/>
    <property type="project" value="TreeGrafter"/>
</dbReference>
<dbReference type="GO" id="GO:0015293">
    <property type="term" value="F:symporter activity"/>
    <property type="evidence" value="ECO:0007669"/>
    <property type="project" value="InterPro"/>
</dbReference>
<feature type="transmembrane region" description="Helical" evidence="1">
    <location>
        <begin position="39"/>
        <end position="68"/>
    </location>
</feature>
<proteinExistence type="predicted"/>
<sequence length="454" mass="49879">MSERIRKGIINAYGFGELGFIIMMTLATTYYSYFLTDVAYIGAAAMGTILLVARIVDAISVPIAGAIIEKSNMKWGKYRSWILASPPFILLFFILMFTNLNISPVAKAIYLGGSYIIAHVCVNLGYTSYLSLIPILGTEPKDRLLLASRRGQANAAGKIIFSVIAMPMIIFLGGGNEGRGFFITTIIFTSLMLIGFYIVANISKDFDTSRDTNTKKEKLSTNEMISQVFINKPLLILMFTEITRWTSMFTLYGLAAYYFRYVVDNMLMISVFFTSVNIAMLVGTTVAAPLAQKIGKRNTYLCGLGILLLSLVLAWLIANNAMTFIVLMTIGYFGFAFGNNLNAAMYSDAVDYGEWKTGKNARGFIMSMFSLPIKIGIAIGGAAVGYGLAAIGYMADSVATTQLVGSINMLITLLPAFFVALGIIGMFFYKLNNENIIQMQLEIQQRKASENPVN</sequence>
<dbReference type="KEGG" id="amt:Amet_2089"/>
<dbReference type="InterPro" id="IPR001927">
    <property type="entry name" value="Na/Gal_symport"/>
</dbReference>
<dbReference type="OrthoDB" id="9764596at2"/>
<dbReference type="InterPro" id="IPR039672">
    <property type="entry name" value="MFS_2"/>
</dbReference>